<proteinExistence type="predicted"/>
<organism evidence="2">
    <name type="scientific">bioreactor metagenome</name>
    <dbReference type="NCBI Taxonomy" id="1076179"/>
    <lineage>
        <taxon>unclassified sequences</taxon>
        <taxon>metagenomes</taxon>
        <taxon>ecological metagenomes</taxon>
    </lineage>
</organism>
<feature type="domain" description="FMN-binding" evidence="1">
    <location>
        <begin position="41"/>
        <end position="115"/>
    </location>
</feature>
<dbReference type="GO" id="GO:0010181">
    <property type="term" value="F:FMN binding"/>
    <property type="evidence" value="ECO:0007669"/>
    <property type="project" value="InterPro"/>
</dbReference>
<sequence>MSILFVVLWIGMPKLWVRNSYDGNIILGTLKDGAYQGEAKGFAGKIITEIIVEDGKIIEIEIIDHHESKGWYDEAFMVIPKEIIKKQRLQVDAVSGATKTSKGLLKSVESALKKAK</sequence>
<evidence type="ECO:0000313" key="2">
    <source>
        <dbReference type="EMBL" id="MPM89528.1"/>
    </source>
</evidence>
<protein>
    <recommendedName>
        <fullName evidence="1">FMN-binding domain-containing protein</fullName>
    </recommendedName>
</protein>
<dbReference type="Pfam" id="PF04205">
    <property type="entry name" value="FMN_bind"/>
    <property type="match status" value="1"/>
</dbReference>
<reference evidence="2" key="1">
    <citation type="submission" date="2019-08" db="EMBL/GenBank/DDBJ databases">
        <authorList>
            <person name="Kucharzyk K."/>
            <person name="Murdoch R.W."/>
            <person name="Higgins S."/>
            <person name="Loffler F."/>
        </authorList>
    </citation>
    <scope>NUCLEOTIDE SEQUENCE</scope>
</reference>
<evidence type="ECO:0000259" key="1">
    <source>
        <dbReference type="SMART" id="SM00900"/>
    </source>
</evidence>
<dbReference type="InterPro" id="IPR007329">
    <property type="entry name" value="FMN-bd"/>
</dbReference>
<dbReference type="GO" id="GO:0016020">
    <property type="term" value="C:membrane"/>
    <property type="evidence" value="ECO:0007669"/>
    <property type="project" value="InterPro"/>
</dbReference>
<comment type="caution">
    <text evidence="2">The sequence shown here is derived from an EMBL/GenBank/DDBJ whole genome shotgun (WGS) entry which is preliminary data.</text>
</comment>
<dbReference type="SMART" id="SM00900">
    <property type="entry name" value="FMN_bind"/>
    <property type="match status" value="1"/>
</dbReference>
<dbReference type="Gene3D" id="3.90.1010.20">
    <property type="match status" value="1"/>
</dbReference>
<gene>
    <name evidence="2" type="ORF">SDC9_136637</name>
</gene>
<name>A0A645DKD6_9ZZZZ</name>
<dbReference type="EMBL" id="VSSQ01036937">
    <property type="protein sequence ID" value="MPM89528.1"/>
    <property type="molecule type" value="Genomic_DNA"/>
</dbReference>
<dbReference type="AlphaFoldDB" id="A0A645DKD6"/>
<accession>A0A645DKD6</accession>